<dbReference type="Proteomes" id="UP000639772">
    <property type="component" value="Chromosome 10"/>
</dbReference>
<dbReference type="PANTHER" id="PTHR33156:SF59">
    <property type="entry name" value="PROTEIN NUCLEAR FUSION DEFECTIVE 6, CHLOROPLASTIC_MITOCHONDRIAL-LIKE"/>
    <property type="match status" value="1"/>
</dbReference>
<organism evidence="1 3">
    <name type="scientific">Vanilla planifolia</name>
    <name type="common">Vanilla</name>
    <dbReference type="NCBI Taxonomy" id="51239"/>
    <lineage>
        <taxon>Eukaryota</taxon>
        <taxon>Viridiplantae</taxon>
        <taxon>Streptophyta</taxon>
        <taxon>Embryophyta</taxon>
        <taxon>Tracheophyta</taxon>
        <taxon>Spermatophyta</taxon>
        <taxon>Magnoliopsida</taxon>
        <taxon>Liliopsida</taxon>
        <taxon>Asparagales</taxon>
        <taxon>Orchidaceae</taxon>
        <taxon>Vanilloideae</taxon>
        <taxon>Vanilleae</taxon>
        <taxon>Vanilla</taxon>
    </lineage>
</organism>
<proteinExistence type="predicted"/>
<dbReference type="EMBL" id="JADCNL010000010">
    <property type="protein sequence ID" value="KAG0464223.1"/>
    <property type="molecule type" value="Genomic_DNA"/>
</dbReference>
<protein>
    <recommendedName>
        <fullName evidence="5">Protein NUCLEAR FUSION DEFECTIVE 6, chloroplastic/mitochondrial-like</fullName>
    </recommendedName>
</protein>
<evidence type="ECO:0000313" key="1">
    <source>
        <dbReference type="EMBL" id="KAG0464223.1"/>
    </source>
</evidence>
<evidence type="ECO:0000313" key="3">
    <source>
        <dbReference type="Proteomes" id="UP000636800"/>
    </source>
</evidence>
<reference evidence="3 4" key="1">
    <citation type="journal article" date="2020" name="Nat. Food">
        <title>A phased Vanilla planifolia genome enables genetic improvement of flavour and production.</title>
        <authorList>
            <person name="Hasing T."/>
            <person name="Tang H."/>
            <person name="Brym M."/>
            <person name="Khazi F."/>
            <person name="Huang T."/>
            <person name="Chambers A.H."/>
        </authorList>
    </citation>
    <scope>NUCLEOTIDE SEQUENCE [LARGE SCALE GENOMIC DNA]</scope>
    <source>
        <tissue evidence="1">Leaf</tissue>
    </source>
</reference>
<dbReference type="InterPro" id="IPR043459">
    <property type="entry name" value="NFD6/NOXY2-like"/>
</dbReference>
<evidence type="ECO:0000313" key="2">
    <source>
        <dbReference type="EMBL" id="KAG0465690.1"/>
    </source>
</evidence>
<accession>A0A835Q863</accession>
<sequence>MAAYVTRSLLRSSSLRTAAKAARVASLEATASRPSLGFLKSSSESSRILRKSPALLSCCVHSLLPFHSATAAAVMTSMLSISMRGYGWLSEGCGSISAWIEGNSVKSGGYLASRDLLRLDWDQQQISRIYHESVGS</sequence>
<dbReference type="AlphaFoldDB" id="A0A835Q863"/>
<dbReference type="OrthoDB" id="736963at2759"/>
<dbReference type="EMBL" id="JADCNM010000010">
    <property type="protein sequence ID" value="KAG0465690.1"/>
    <property type="molecule type" value="Genomic_DNA"/>
</dbReference>
<evidence type="ECO:0000313" key="4">
    <source>
        <dbReference type="Proteomes" id="UP000639772"/>
    </source>
</evidence>
<evidence type="ECO:0008006" key="5">
    <source>
        <dbReference type="Google" id="ProtNLM"/>
    </source>
</evidence>
<dbReference type="PANTHER" id="PTHR33156">
    <property type="entry name" value="OS02G0230000 PROTEIN"/>
    <property type="match status" value="1"/>
</dbReference>
<name>A0A835Q863_VANPL</name>
<dbReference type="Proteomes" id="UP000636800">
    <property type="component" value="Chromosome 10"/>
</dbReference>
<keyword evidence="3" id="KW-1185">Reference proteome</keyword>
<gene>
    <name evidence="2" type="ORF">HPP92_019854</name>
    <name evidence="1" type="ORF">HPP92_020292</name>
</gene>
<comment type="caution">
    <text evidence="1">The sequence shown here is derived from an EMBL/GenBank/DDBJ whole genome shotgun (WGS) entry which is preliminary data.</text>
</comment>
<dbReference type="GO" id="GO:0005739">
    <property type="term" value="C:mitochondrion"/>
    <property type="evidence" value="ECO:0007669"/>
    <property type="project" value="TreeGrafter"/>
</dbReference>